<organism evidence="1 2">
    <name type="scientific">Viridibacterium curvum</name>
    <dbReference type="NCBI Taxonomy" id="1101404"/>
    <lineage>
        <taxon>Bacteria</taxon>
        <taxon>Pseudomonadati</taxon>
        <taxon>Pseudomonadota</taxon>
        <taxon>Betaproteobacteria</taxon>
        <taxon>Rhodocyclales</taxon>
        <taxon>Rhodocyclaceae</taxon>
        <taxon>Viridibacterium</taxon>
    </lineage>
</organism>
<proteinExistence type="predicted"/>
<reference evidence="2" key="1">
    <citation type="journal article" date="2019" name="Int. J. Syst. Evol. Microbiol.">
        <title>The Global Catalogue of Microorganisms (GCM) 10K type strain sequencing project: providing services to taxonomists for standard genome sequencing and annotation.</title>
        <authorList>
            <consortium name="The Broad Institute Genomics Platform"/>
            <consortium name="The Broad Institute Genome Sequencing Center for Infectious Disease"/>
            <person name="Wu L."/>
            <person name="Ma J."/>
        </authorList>
    </citation>
    <scope>NUCLEOTIDE SEQUENCE [LARGE SCALE GENOMIC DNA]</scope>
    <source>
        <strain evidence="2">JCM 18715</strain>
    </source>
</reference>
<keyword evidence="2" id="KW-1185">Reference proteome</keyword>
<gene>
    <name evidence="1" type="ORF">GCM10025770_34190</name>
</gene>
<dbReference type="EMBL" id="BAABLD010000017">
    <property type="protein sequence ID" value="GAA5170739.1"/>
    <property type="molecule type" value="Genomic_DNA"/>
</dbReference>
<protein>
    <recommendedName>
        <fullName evidence="3">DUF3298 domain-containing protein</fullName>
    </recommendedName>
</protein>
<evidence type="ECO:0008006" key="3">
    <source>
        <dbReference type="Google" id="ProtNLM"/>
    </source>
</evidence>
<evidence type="ECO:0000313" key="2">
    <source>
        <dbReference type="Proteomes" id="UP001500547"/>
    </source>
</evidence>
<evidence type="ECO:0000313" key="1">
    <source>
        <dbReference type="EMBL" id="GAA5170739.1"/>
    </source>
</evidence>
<dbReference type="Proteomes" id="UP001500547">
    <property type="component" value="Unassembled WGS sequence"/>
</dbReference>
<comment type="caution">
    <text evidence="1">The sequence shown here is derived from an EMBL/GenBank/DDBJ whole genome shotgun (WGS) entry which is preliminary data.</text>
</comment>
<name>A0ABP9R2I4_9RHOO</name>
<sequence>MTAPPKQWFDAEGHTYSARGGTYFADASGSGIGFDLGPSSAQDMQGAVLANSKQLEFAKVRKAPRKEWLNWPELSSQLAFWRNAKVKQCDSKQCTQTYAKAADLTELDGVATEFTFQDGQKIQHFGANTRASSKRSRKRPIEYASISLWRNLNHKGKVQLLPPNNEDEWLSGITQELEDCETQCGLSWDNTPQVFSIKGRTFAFAPYSGGTVSGYLFVEVTPQAVKRLGWYRWGS</sequence>
<accession>A0ABP9R2I4</accession>